<proteinExistence type="predicted"/>
<accession>L1IFG6</accession>
<dbReference type="AlphaFoldDB" id="L1IFG6"/>
<dbReference type="PaxDb" id="55529-EKX34659"/>
<dbReference type="Pfam" id="PF20392">
    <property type="entry name" value="DUF6687"/>
    <property type="match status" value="1"/>
</dbReference>
<keyword evidence="1" id="KW-0732">Signal</keyword>
<name>L1IFG6_GUITC</name>
<dbReference type="RefSeq" id="XP_005821639.1">
    <property type="nucleotide sequence ID" value="XM_005821582.1"/>
</dbReference>
<dbReference type="InterPro" id="IPR046509">
    <property type="entry name" value="DUF6687"/>
</dbReference>
<dbReference type="Proteomes" id="UP000011087">
    <property type="component" value="Unassembled WGS sequence"/>
</dbReference>
<evidence type="ECO:0000313" key="4">
    <source>
        <dbReference type="Proteomes" id="UP000011087"/>
    </source>
</evidence>
<dbReference type="eggNOG" id="ENOG502S9E6">
    <property type="taxonomic scope" value="Eukaryota"/>
</dbReference>
<dbReference type="GeneID" id="17291372"/>
<reference evidence="3" key="3">
    <citation type="submission" date="2016-03" db="UniProtKB">
        <authorList>
            <consortium name="EnsemblProtists"/>
        </authorList>
    </citation>
    <scope>IDENTIFICATION</scope>
</reference>
<dbReference type="KEGG" id="gtt:GUITHDRAFT_147081"/>
<dbReference type="STRING" id="905079.L1IFG6"/>
<feature type="signal peptide" evidence="1">
    <location>
        <begin position="1"/>
        <end position="30"/>
    </location>
</feature>
<keyword evidence="4" id="KW-1185">Reference proteome</keyword>
<gene>
    <name evidence="2" type="ORF">GUITHDRAFT_147081</name>
</gene>
<reference evidence="2 4" key="1">
    <citation type="journal article" date="2012" name="Nature">
        <title>Algal genomes reveal evolutionary mosaicism and the fate of nucleomorphs.</title>
        <authorList>
            <consortium name="DOE Joint Genome Institute"/>
            <person name="Curtis B.A."/>
            <person name="Tanifuji G."/>
            <person name="Burki F."/>
            <person name="Gruber A."/>
            <person name="Irimia M."/>
            <person name="Maruyama S."/>
            <person name="Arias M.C."/>
            <person name="Ball S.G."/>
            <person name="Gile G.H."/>
            <person name="Hirakawa Y."/>
            <person name="Hopkins J.F."/>
            <person name="Kuo A."/>
            <person name="Rensing S.A."/>
            <person name="Schmutz J."/>
            <person name="Symeonidi A."/>
            <person name="Elias M."/>
            <person name="Eveleigh R.J."/>
            <person name="Herman E.K."/>
            <person name="Klute M.J."/>
            <person name="Nakayama T."/>
            <person name="Obornik M."/>
            <person name="Reyes-Prieto A."/>
            <person name="Armbrust E.V."/>
            <person name="Aves S.J."/>
            <person name="Beiko R.G."/>
            <person name="Coutinho P."/>
            <person name="Dacks J.B."/>
            <person name="Durnford D.G."/>
            <person name="Fast N.M."/>
            <person name="Green B.R."/>
            <person name="Grisdale C.J."/>
            <person name="Hempel F."/>
            <person name="Henrissat B."/>
            <person name="Hoppner M.P."/>
            <person name="Ishida K."/>
            <person name="Kim E."/>
            <person name="Koreny L."/>
            <person name="Kroth P.G."/>
            <person name="Liu Y."/>
            <person name="Malik S.B."/>
            <person name="Maier U.G."/>
            <person name="McRose D."/>
            <person name="Mock T."/>
            <person name="Neilson J.A."/>
            <person name="Onodera N.T."/>
            <person name="Poole A.M."/>
            <person name="Pritham E.J."/>
            <person name="Richards T.A."/>
            <person name="Rocap G."/>
            <person name="Roy S.W."/>
            <person name="Sarai C."/>
            <person name="Schaack S."/>
            <person name="Shirato S."/>
            <person name="Slamovits C.H."/>
            <person name="Spencer D.F."/>
            <person name="Suzuki S."/>
            <person name="Worden A.Z."/>
            <person name="Zauner S."/>
            <person name="Barry K."/>
            <person name="Bell C."/>
            <person name="Bharti A.K."/>
            <person name="Crow J.A."/>
            <person name="Grimwood J."/>
            <person name="Kramer R."/>
            <person name="Lindquist E."/>
            <person name="Lucas S."/>
            <person name="Salamov A."/>
            <person name="McFadden G.I."/>
            <person name="Lane C.E."/>
            <person name="Keeling P.J."/>
            <person name="Gray M.W."/>
            <person name="Grigoriev I.V."/>
            <person name="Archibald J.M."/>
        </authorList>
    </citation>
    <scope>NUCLEOTIDE SEQUENCE</scope>
    <source>
        <strain evidence="2 4">CCMP2712</strain>
    </source>
</reference>
<protein>
    <submittedName>
        <fullName evidence="2 3">Uncharacterized protein</fullName>
    </submittedName>
</protein>
<dbReference type="HOGENOM" id="CLU_596488_0_0_1"/>
<dbReference type="EnsemblProtists" id="EKX34659">
    <property type="protein sequence ID" value="EKX34659"/>
    <property type="gene ID" value="GUITHDRAFT_147081"/>
</dbReference>
<dbReference type="EMBL" id="JH993105">
    <property type="protein sequence ID" value="EKX34659.1"/>
    <property type="molecule type" value="Genomic_DNA"/>
</dbReference>
<sequence>MVAGILGGGRWREAAAAAMILALGYSFARAHPNRLAGSAWVAVVLSWGLWKRKEDLVKDLEGIEFVPWTQVEAFASEMLVMPSAAPAAIAGDTTSAMVLSAVKQGHKILSCHKKVSVNHFDIDAFISVWSACNPSLTKDFFDALLQAAAIGDFREFDQTQLGSDLGLKICCWINTMERWDRHIACRRLKTVNRRLFSRPFEDGDEDKWPYFMQEGRFLHFLRNPDEHEEEWKEEYSRVKSDLVSIEELGRIRCYDDISLCVVQVPEPIHYYALFSSSVIVVWSVSKGYDVVLSGYSRNRHEIEQKYTQFVNLASRRTLPRLELATLCKTLNELEEYAAKAAERRTIGAMRRRSAKKESQMTWKCERVVDTGPLLRLEDSESPEAMTRAQRYAHPYERDIQSSKIKLNSMERLLVSYMTHSYNGVTPKLRWTWNDIHHFNKSIRYDNWKVDFESLVTAAL</sequence>
<evidence type="ECO:0000313" key="2">
    <source>
        <dbReference type="EMBL" id="EKX34659.1"/>
    </source>
</evidence>
<dbReference type="OrthoDB" id="26679at2759"/>
<feature type="chain" id="PRO_5008769996" evidence="1">
    <location>
        <begin position="31"/>
        <end position="459"/>
    </location>
</feature>
<evidence type="ECO:0000313" key="3">
    <source>
        <dbReference type="EnsemblProtists" id="EKX34659"/>
    </source>
</evidence>
<reference evidence="4" key="2">
    <citation type="submission" date="2012-11" db="EMBL/GenBank/DDBJ databases">
        <authorList>
            <person name="Kuo A."/>
            <person name="Curtis B.A."/>
            <person name="Tanifuji G."/>
            <person name="Burki F."/>
            <person name="Gruber A."/>
            <person name="Irimia M."/>
            <person name="Maruyama S."/>
            <person name="Arias M.C."/>
            <person name="Ball S.G."/>
            <person name="Gile G.H."/>
            <person name="Hirakawa Y."/>
            <person name="Hopkins J.F."/>
            <person name="Rensing S.A."/>
            <person name="Schmutz J."/>
            <person name="Symeonidi A."/>
            <person name="Elias M."/>
            <person name="Eveleigh R.J."/>
            <person name="Herman E.K."/>
            <person name="Klute M.J."/>
            <person name="Nakayama T."/>
            <person name="Obornik M."/>
            <person name="Reyes-Prieto A."/>
            <person name="Armbrust E.V."/>
            <person name="Aves S.J."/>
            <person name="Beiko R.G."/>
            <person name="Coutinho P."/>
            <person name="Dacks J.B."/>
            <person name="Durnford D.G."/>
            <person name="Fast N.M."/>
            <person name="Green B.R."/>
            <person name="Grisdale C."/>
            <person name="Hempe F."/>
            <person name="Henrissat B."/>
            <person name="Hoppner M.P."/>
            <person name="Ishida K.-I."/>
            <person name="Kim E."/>
            <person name="Koreny L."/>
            <person name="Kroth P.G."/>
            <person name="Liu Y."/>
            <person name="Malik S.-B."/>
            <person name="Maier U.G."/>
            <person name="McRose D."/>
            <person name="Mock T."/>
            <person name="Neilson J.A."/>
            <person name="Onodera N.T."/>
            <person name="Poole A.M."/>
            <person name="Pritham E.J."/>
            <person name="Richards T.A."/>
            <person name="Rocap G."/>
            <person name="Roy S.W."/>
            <person name="Sarai C."/>
            <person name="Schaack S."/>
            <person name="Shirato S."/>
            <person name="Slamovits C.H."/>
            <person name="Spencer D.F."/>
            <person name="Suzuki S."/>
            <person name="Worden A.Z."/>
            <person name="Zauner S."/>
            <person name="Barry K."/>
            <person name="Bell C."/>
            <person name="Bharti A.K."/>
            <person name="Crow J.A."/>
            <person name="Grimwood J."/>
            <person name="Kramer R."/>
            <person name="Lindquist E."/>
            <person name="Lucas S."/>
            <person name="Salamov A."/>
            <person name="McFadden G.I."/>
            <person name="Lane C.E."/>
            <person name="Keeling P.J."/>
            <person name="Gray M.W."/>
            <person name="Grigoriev I.V."/>
            <person name="Archibald J.M."/>
        </authorList>
    </citation>
    <scope>NUCLEOTIDE SEQUENCE</scope>
    <source>
        <strain evidence="4">CCMP2712</strain>
    </source>
</reference>
<evidence type="ECO:0000256" key="1">
    <source>
        <dbReference type="SAM" id="SignalP"/>
    </source>
</evidence>
<organism evidence="2">
    <name type="scientific">Guillardia theta (strain CCMP2712)</name>
    <name type="common">Cryptophyte</name>
    <dbReference type="NCBI Taxonomy" id="905079"/>
    <lineage>
        <taxon>Eukaryota</taxon>
        <taxon>Cryptophyceae</taxon>
        <taxon>Pyrenomonadales</taxon>
        <taxon>Geminigeraceae</taxon>
        <taxon>Guillardia</taxon>
    </lineage>
</organism>